<dbReference type="Proteomes" id="UP000324800">
    <property type="component" value="Unassembled WGS sequence"/>
</dbReference>
<organism evidence="1 2">
    <name type="scientific">Streblomastix strix</name>
    <dbReference type="NCBI Taxonomy" id="222440"/>
    <lineage>
        <taxon>Eukaryota</taxon>
        <taxon>Metamonada</taxon>
        <taxon>Preaxostyla</taxon>
        <taxon>Oxymonadida</taxon>
        <taxon>Streblomastigidae</taxon>
        <taxon>Streblomastix</taxon>
    </lineage>
</organism>
<accession>A0A5J4WMJ4</accession>
<proteinExistence type="predicted"/>
<sequence length="126" mass="14294">MDPQMEIVNYVSFLRNIKATPNNVLEIGTAVGMLQKAAGHQEEQINGILLKQIMKQIQVGTKKVFKDKFIWDINDLIKVIEIEATHLSKITELKFMGCVMSPIMAFSTLRLFDVIRSSVNKLSNIE</sequence>
<gene>
    <name evidence="1" type="ORF">EZS28_008691</name>
</gene>
<name>A0A5J4WMJ4_9EUKA</name>
<protein>
    <submittedName>
        <fullName evidence="1">Uncharacterized protein</fullName>
    </submittedName>
</protein>
<evidence type="ECO:0000313" key="2">
    <source>
        <dbReference type="Proteomes" id="UP000324800"/>
    </source>
</evidence>
<evidence type="ECO:0000313" key="1">
    <source>
        <dbReference type="EMBL" id="KAA6395782.1"/>
    </source>
</evidence>
<reference evidence="1 2" key="1">
    <citation type="submission" date="2019-03" db="EMBL/GenBank/DDBJ databases">
        <title>Single cell metagenomics reveals metabolic interactions within the superorganism composed of flagellate Streblomastix strix and complex community of Bacteroidetes bacteria on its surface.</title>
        <authorList>
            <person name="Treitli S.C."/>
            <person name="Kolisko M."/>
            <person name="Husnik F."/>
            <person name="Keeling P."/>
            <person name="Hampl V."/>
        </authorList>
    </citation>
    <scope>NUCLEOTIDE SEQUENCE [LARGE SCALE GENOMIC DNA]</scope>
    <source>
        <strain evidence="1">ST1C</strain>
    </source>
</reference>
<dbReference type="EMBL" id="SNRW01001594">
    <property type="protein sequence ID" value="KAA6395782.1"/>
    <property type="molecule type" value="Genomic_DNA"/>
</dbReference>
<comment type="caution">
    <text evidence="1">The sequence shown here is derived from an EMBL/GenBank/DDBJ whole genome shotgun (WGS) entry which is preliminary data.</text>
</comment>
<dbReference type="AlphaFoldDB" id="A0A5J4WMJ4"/>